<proteinExistence type="predicted"/>
<feature type="domain" description="Helix-hairpin-helix DNA-binding motif class 1" evidence="2">
    <location>
        <begin position="181"/>
        <end position="200"/>
    </location>
</feature>
<dbReference type="PANTHER" id="PTHR21180:SF32">
    <property type="entry name" value="ENDONUCLEASE_EXONUCLEASE_PHOSPHATASE FAMILY DOMAIN-CONTAINING PROTEIN 1"/>
    <property type="match status" value="1"/>
</dbReference>
<comment type="caution">
    <text evidence="3">The sequence shown here is derived from an EMBL/GenBank/DDBJ whole genome shotgun (WGS) entry which is preliminary data.</text>
</comment>
<name>A0A328A718_9STAP</name>
<sequence>MWRCFFMYLEMIRTWIDKNKMSSLFIGIIIMLSVVVIFQNNDQSKKVRDKTSLSHFAQMDVKETKASLIPVDQQSKLTNDKQQVITEVKVDIKGAVKFSGVYPAKSNQVVNDIVNLAIPHKNADLDAVNLAAPIKDAMVVYIPFKGEVKQDKFSMYQQAGTHNSNAQNDKKVININTSEQSALEEIPGIGPKKAQEIIQYRETNGSFKSIEEIKEIKGIGDKTFENLKDYISI</sequence>
<dbReference type="GO" id="GO:0015627">
    <property type="term" value="C:type II protein secretion system complex"/>
    <property type="evidence" value="ECO:0007669"/>
    <property type="project" value="TreeGrafter"/>
</dbReference>
<dbReference type="GO" id="GO:0003677">
    <property type="term" value="F:DNA binding"/>
    <property type="evidence" value="ECO:0007669"/>
    <property type="project" value="InterPro"/>
</dbReference>
<evidence type="ECO:0000313" key="4">
    <source>
        <dbReference type="Proteomes" id="UP000249579"/>
    </source>
</evidence>
<dbReference type="SMART" id="SM00278">
    <property type="entry name" value="HhH1"/>
    <property type="match status" value="2"/>
</dbReference>
<organism evidence="3 4">
    <name type="scientific">Macrococcoides bohemicum</name>
    <dbReference type="NCBI Taxonomy" id="1903056"/>
    <lineage>
        <taxon>Bacteria</taxon>
        <taxon>Bacillati</taxon>
        <taxon>Bacillota</taxon>
        <taxon>Bacilli</taxon>
        <taxon>Bacillales</taxon>
        <taxon>Staphylococcaceae</taxon>
        <taxon>Macrococcoides</taxon>
    </lineage>
</organism>
<dbReference type="InterPro" id="IPR003583">
    <property type="entry name" value="Hlx-hairpin-Hlx_DNA-bd_motif"/>
</dbReference>
<dbReference type="GO" id="GO:0006281">
    <property type="term" value="P:DNA repair"/>
    <property type="evidence" value="ECO:0007669"/>
    <property type="project" value="InterPro"/>
</dbReference>
<dbReference type="Proteomes" id="UP000249579">
    <property type="component" value="Unassembled WGS sequence"/>
</dbReference>
<dbReference type="AlphaFoldDB" id="A0A328A718"/>
<protein>
    <submittedName>
        <fullName evidence="3">Competence protein ComEA</fullName>
    </submittedName>
</protein>
<dbReference type="InterPro" id="IPR010994">
    <property type="entry name" value="RuvA_2-like"/>
</dbReference>
<reference evidence="3 4" key="1">
    <citation type="journal article" date="2018" name="Front. Microbiol.">
        <title>Description and Comparative Genomics of Macrococcus caseolyticus subsp. hominis subsp. nov., Macrococcus goetzii sp. nov., Macrococcus epidermidis sp. nov., and Macrococcus bohemicus sp. nov., Novel Macrococci From Human Clinical Material With Virulence Potential and Suspected Uptake of Foreign DNA by Natural Transformation.</title>
        <authorList>
            <person name="Maslanova I."/>
            <person name="Wertheimer Z."/>
            <person name="Sedlacek I."/>
            <person name="Svec P."/>
            <person name="Indrakova A."/>
            <person name="Kovarovic V."/>
            <person name="Schumann P."/>
            <person name="Sproer C."/>
            <person name="Kralova S."/>
            <person name="Sedo O."/>
            <person name="Kristofova L."/>
            <person name="Vrbovska V."/>
            <person name="Fuzik T."/>
            <person name="Petras P."/>
            <person name="Zdrahal Z."/>
            <person name="Ruzickova V."/>
            <person name="Doskar J."/>
            <person name="Pantucek R."/>
        </authorList>
    </citation>
    <scope>NUCLEOTIDE SEQUENCE [LARGE SCALE GENOMIC DNA]</scope>
    <source>
        <strain evidence="3 4">03/115</strain>
    </source>
</reference>
<dbReference type="SUPFAM" id="SSF47781">
    <property type="entry name" value="RuvA domain 2-like"/>
    <property type="match status" value="1"/>
</dbReference>
<evidence type="ECO:0000259" key="2">
    <source>
        <dbReference type="SMART" id="SM00278"/>
    </source>
</evidence>
<evidence type="ECO:0000256" key="1">
    <source>
        <dbReference type="SAM" id="Phobius"/>
    </source>
</evidence>
<dbReference type="EMBL" id="PZJG01000001">
    <property type="protein sequence ID" value="RAK50302.1"/>
    <property type="molecule type" value="Genomic_DNA"/>
</dbReference>
<dbReference type="InterPro" id="IPR051675">
    <property type="entry name" value="Endo/Exo/Phosphatase_dom_1"/>
</dbReference>
<gene>
    <name evidence="3" type="ORF">BHX94_02235</name>
</gene>
<dbReference type="GO" id="GO:0015628">
    <property type="term" value="P:protein secretion by the type II secretion system"/>
    <property type="evidence" value="ECO:0007669"/>
    <property type="project" value="TreeGrafter"/>
</dbReference>
<keyword evidence="1" id="KW-1133">Transmembrane helix</keyword>
<feature type="domain" description="Helix-hairpin-helix DNA-binding motif class 1" evidence="2">
    <location>
        <begin position="211"/>
        <end position="230"/>
    </location>
</feature>
<dbReference type="NCBIfam" id="TIGR00426">
    <property type="entry name" value="competence protein ComEA helix-hairpin-helix repeat region"/>
    <property type="match status" value="1"/>
</dbReference>
<dbReference type="Pfam" id="PF12836">
    <property type="entry name" value="HHH_3"/>
    <property type="match status" value="1"/>
</dbReference>
<evidence type="ECO:0000313" key="3">
    <source>
        <dbReference type="EMBL" id="RAK50302.1"/>
    </source>
</evidence>
<keyword evidence="1" id="KW-0472">Membrane</keyword>
<dbReference type="OrthoDB" id="9790239at2"/>
<dbReference type="InterPro" id="IPR004509">
    <property type="entry name" value="Competence_ComEA_HhH"/>
</dbReference>
<accession>A0A328A718</accession>
<dbReference type="Gene3D" id="1.10.150.280">
    <property type="entry name" value="AF1531-like domain"/>
    <property type="match status" value="1"/>
</dbReference>
<dbReference type="PANTHER" id="PTHR21180">
    <property type="entry name" value="ENDONUCLEASE/EXONUCLEASE/PHOSPHATASE FAMILY DOMAIN-CONTAINING PROTEIN 1"/>
    <property type="match status" value="1"/>
</dbReference>
<feature type="transmembrane region" description="Helical" evidence="1">
    <location>
        <begin position="21"/>
        <end position="38"/>
    </location>
</feature>
<keyword evidence="1" id="KW-0812">Transmembrane</keyword>